<protein>
    <submittedName>
        <fullName evidence="2">Uncharacterized protein</fullName>
    </submittedName>
</protein>
<proteinExistence type="predicted"/>
<reference evidence="2 3" key="1">
    <citation type="submission" date="2017-09" db="EMBL/GenBank/DDBJ databases">
        <title>Depth-based differentiation of microbial function through sediment-hosted aquifers and enrichment of novel symbionts in the deep terrestrial subsurface.</title>
        <authorList>
            <person name="Probst A.J."/>
            <person name="Ladd B."/>
            <person name="Jarett J.K."/>
            <person name="Geller-Mcgrath D.E."/>
            <person name="Sieber C.M."/>
            <person name="Emerson J.B."/>
            <person name="Anantharaman K."/>
            <person name="Thomas B.C."/>
            <person name="Malmstrom R."/>
            <person name="Stieglmeier M."/>
            <person name="Klingl A."/>
            <person name="Woyke T."/>
            <person name="Ryan C.M."/>
            <person name="Banfield J.F."/>
        </authorList>
    </citation>
    <scope>NUCLEOTIDE SEQUENCE [LARGE SCALE GENOMIC DNA]</scope>
    <source>
        <strain evidence="2">CG11_big_fil_rev_8_21_14_0_20_36_8</strain>
    </source>
</reference>
<accession>A0A2M6ITT2</accession>
<name>A0A2M6ITT2_9BACT</name>
<evidence type="ECO:0000256" key="1">
    <source>
        <dbReference type="SAM" id="Coils"/>
    </source>
</evidence>
<organism evidence="2 3">
    <name type="scientific">Candidatus Roizmanbacteria bacterium CG11_big_fil_rev_8_21_14_0_20_36_8</name>
    <dbReference type="NCBI Taxonomy" id="1974856"/>
    <lineage>
        <taxon>Bacteria</taxon>
        <taxon>Candidatus Roizmaniibacteriota</taxon>
    </lineage>
</organism>
<feature type="coiled-coil region" evidence="1">
    <location>
        <begin position="162"/>
        <end position="189"/>
    </location>
</feature>
<dbReference type="EMBL" id="PCVM01000073">
    <property type="protein sequence ID" value="PIQ73313.1"/>
    <property type="molecule type" value="Genomic_DNA"/>
</dbReference>
<comment type="caution">
    <text evidence="2">The sequence shown here is derived from an EMBL/GenBank/DDBJ whole genome shotgun (WGS) entry which is preliminary data.</text>
</comment>
<keyword evidence="1" id="KW-0175">Coiled coil</keyword>
<dbReference type="AlphaFoldDB" id="A0A2M6ITT2"/>
<evidence type="ECO:0000313" key="3">
    <source>
        <dbReference type="Proteomes" id="UP000231056"/>
    </source>
</evidence>
<gene>
    <name evidence="2" type="ORF">COV58_03210</name>
</gene>
<sequence>MEPVTIFGDVMQKEEVLVFKYEGEKFATHEININELISELKGVDVLIAEVVRYYKQKHNLLDADVSFEVLVKVEDGSIKEIIKIVKKNATTLTLISTFVMPFLQSGFDYYLNNRETDNTETVEILENSQKIRRSFEDILTPINGDGNQVSIQNGNITYNINVTQKEEIVDQIKRHEEALEEQENVVEEDLMGVVSISRYDDPNPFSFRVNETNKDIPLYFHDLEFNLEDRQEFLGQELVIKADVTYKNGTRKSITVKEYKELANLFTQ</sequence>
<dbReference type="Proteomes" id="UP000231056">
    <property type="component" value="Unassembled WGS sequence"/>
</dbReference>
<evidence type="ECO:0000313" key="2">
    <source>
        <dbReference type="EMBL" id="PIQ73313.1"/>
    </source>
</evidence>